<accession>F2RY71</accession>
<evidence type="ECO:0000313" key="1">
    <source>
        <dbReference type="EMBL" id="EGD96227.1"/>
    </source>
</evidence>
<organism evidence="1 2">
    <name type="scientific">Trichophyton tonsurans (strain CBS 112818)</name>
    <name type="common">Scalp ringworm fungus</name>
    <dbReference type="NCBI Taxonomy" id="647933"/>
    <lineage>
        <taxon>Eukaryota</taxon>
        <taxon>Fungi</taxon>
        <taxon>Dikarya</taxon>
        <taxon>Ascomycota</taxon>
        <taxon>Pezizomycotina</taxon>
        <taxon>Eurotiomycetes</taxon>
        <taxon>Eurotiomycetidae</taxon>
        <taxon>Onygenales</taxon>
        <taxon>Arthrodermataceae</taxon>
        <taxon>Trichophyton</taxon>
    </lineage>
</organism>
<reference evidence="2" key="1">
    <citation type="journal article" date="2012" name="MBio">
        <title>Comparative genome analysis of Trichophyton rubrum and related dermatophytes reveals candidate genes involved in infection.</title>
        <authorList>
            <person name="Martinez D.A."/>
            <person name="Oliver B.G."/>
            <person name="Graeser Y."/>
            <person name="Goldberg J.M."/>
            <person name="Li W."/>
            <person name="Martinez-Rossi N.M."/>
            <person name="Monod M."/>
            <person name="Shelest E."/>
            <person name="Barton R.C."/>
            <person name="Birch E."/>
            <person name="Brakhage A.A."/>
            <person name="Chen Z."/>
            <person name="Gurr S.J."/>
            <person name="Heiman D."/>
            <person name="Heitman J."/>
            <person name="Kosti I."/>
            <person name="Rossi A."/>
            <person name="Saif S."/>
            <person name="Samalova M."/>
            <person name="Saunders C.W."/>
            <person name="Shea T."/>
            <person name="Summerbell R.C."/>
            <person name="Xu J."/>
            <person name="Young S."/>
            <person name="Zeng Q."/>
            <person name="Birren B.W."/>
            <person name="Cuomo C.A."/>
            <person name="White T.C."/>
        </authorList>
    </citation>
    <scope>NUCLEOTIDE SEQUENCE [LARGE SCALE GENOMIC DNA]</scope>
    <source>
        <strain evidence="2">CBS 112818</strain>
    </source>
</reference>
<proteinExistence type="predicted"/>
<sequence length="313" mass="35266">MSHSLGIETVLKACIHPTSKRPRRAIAVAPAPSKGSCEEFGSLMLDVDELLRHPCLPRVLRLINFAFRRDDGVAVNSDGRKGRFNSPEEIIPWIGKHGRIAILFRYKPKDSRQQQQQLQLNCHTNGTNGHAIDNGTNGVTALADQEEREVDLNEPIATAVIKFFKPNLGLQPIEGELDGDVEKGIGYDPEPDDLLAIKHWEPACVSVMPFDDSLKGKGLAIRCVQMLEDDLLERIDAAAQQREQETGMPRDTSPLTFWVRTRTDLTEEYWKRRGYEVLSCKWFPAGSWEYDHAFQISVLTKPVPLLNRSSIKN</sequence>
<keyword evidence="2" id="KW-1185">Reference proteome</keyword>
<evidence type="ECO:0000313" key="2">
    <source>
        <dbReference type="Proteomes" id="UP000009172"/>
    </source>
</evidence>
<dbReference type="HOGENOM" id="CLU_1062419_0_0_1"/>
<protein>
    <submittedName>
        <fullName evidence="1">Uncharacterized protein</fullName>
    </submittedName>
</protein>
<dbReference type="AlphaFoldDB" id="F2RY71"/>
<name>F2RY71_TRIT1</name>
<gene>
    <name evidence="1" type="ORF">TESG_03680</name>
</gene>
<dbReference type="Proteomes" id="UP000009172">
    <property type="component" value="Unassembled WGS sequence"/>
</dbReference>
<dbReference type="EMBL" id="GG698493">
    <property type="protein sequence ID" value="EGD96227.1"/>
    <property type="molecule type" value="Genomic_DNA"/>
</dbReference>
<dbReference type="OrthoDB" id="3794209at2759"/>